<feature type="transmembrane region" description="Helical" evidence="6">
    <location>
        <begin position="60"/>
        <end position="80"/>
    </location>
</feature>
<keyword evidence="3 6" id="KW-1133">Transmembrane helix</keyword>
<name>A0A916WQG6_9ACTN</name>
<feature type="compositionally biased region" description="Low complexity" evidence="5">
    <location>
        <begin position="1"/>
        <end position="18"/>
    </location>
</feature>
<feature type="transmembrane region" description="Helical" evidence="6">
    <location>
        <begin position="430"/>
        <end position="448"/>
    </location>
</feature>
<evidence type="ECO:0000256" key="3">
    <source>
        <dbReference type="ARBA" id="ARBA00022989"/>
    </source>
</evidence>
<feature type="transmembrane region" description="Helical" evidence="6">
    <location>
        <begin position="293"/>
        <end position="313"/>
    </location>
</feature>
<proteinExistence type="predicted"/>
<dbReference type="GO" id="GO:0022857">
    <property type="term" value="F:transmembrane transporter activity"/>
    <property type="evidence" value="ECO:0007669"/>
    <property type="project" value="InterPro"/>
</dbReference>
<evidence type="ECO:0000256" key="2">
    <source>
        <dbReference type="ARBA" id="ARBA00022692"/>
    </source>
</evidence>
<reference evidence="7" key="2">
    <citation type="submission" date="2020-09" db="EMBL/GenBank/DDBJ databases">
        <authorList>
            <person name="Sun Q."/>
            <person name="Zhou Y."/>
        </authorList>
    </citation>
    <scope>NUCLEOTIDE SEQUENCE</scope>
    <source>
        <strain evidence="7">CGMCC 1.12827</strain>
    </source>
</reference>
<dbReference type="PANTHER" id="PTHR47704:SF1">
    <property type="entry name" value="POTASSIUM TRANSPORTER KIMA"/>
    <property type="match status" value="1"/>
</dbReference>
<feature type="transmembrane region" description="Helical" evidence="6">
    <location>
        <begin position="251"/>
        <end position="273"/>
    </location>
</feature>
<evidence type="ECO:0000313" key="8">
    <source>
        <dbReference type="Proteomes" id="UP000621454"/>
    </source>
</evidence>
<dbReference type="AlphaFoldDB" id="A0A916WQG6"/>
<evidence type="ECO:0000256" key="1">
    <source>
        <dbReference type="ARBA" id="ARBA00004141"/>
    </source>
</evidence>
<organism evidence="7 8">
    <name type="scientific">Gordonia jinhuaensis</name>
    <dbReference type="NCBI Taxonomy" id="1517702"/>
    <lineage>
        <taxon>Bacteria</taxon>
        <taxon>Bacillati</taxon>
        <taxon>Actinomycetota</taxon>
        <taxon>Actinomycetes</taxon>
        <taxon>Mycobacteriales</taxon>
        <taxon>Gordoniaceae</taxon>
        <taxon>Gordonia</taxon>
    </lineage>
</organism>
<feature type="region of interest" description="Disordered" evidence="5">
    <location>
        <begin position="1"/>
        <end position="21"/>
    </location>
</feature>
<evidence type="ECO:0000256" key="5">
    <source>
        <dbReference type="SAM" id="MobiDB-lite"/>
    </source>
</evidence>
<gene>
    <name evidence="7" type="ORF">GCM10011489_05320</name>
</gene>
<evidence type="ECO:0000256" key="4">
    <source>
        <dbReference type="ARBA" id="ARBA00023136"/>
    </source>
</evidence>
<keyword evidence="2 6" id="KW-0812">Transmembrane</keyword>
<feature type="region of interest" description="Disordered" evidence="5">
    <location>
        <begin position="516"/>
        <end position="537"/>
    </location>
</feature>
<dbReference type="Pfam" id="PF13520">
    <property type="entry name" value="AA_permease_2"/>
    <property type="match status" value="1"/>
</dbReference>
<keyword evidence="8" id="KW-1185">Reference proteome</keyword>
<dbReference type="PANTHER" id="PTHR47704">
    <property type="entry name" value="POTASSIUM TRANSPORTER KIMA"/>
    <property type="match status" value="1"/>
</dbReference>
<feature type="transmembrane region" description="Helical" evidence="6">
    <location>
        <begin position="171"/>
        <end position="191"/>
    </location>
</feature>
<dbReference type="GO" id="GO:0016020">
    <property type="term" value="C:membrane"/>
    <property type="evidence" value="ECO:0007669"/>
    <property type="project" value="UniProtKB-SubCell"/>
</dbReference>
<comment type="subcellular location">
    <subcellularLocation>
        <location evidence="1">Membrane</location>
        <topology evidence="1">Multi-pass membrane protein</topology>
    </subcellularLocation>
</comment>
<comment type="caution">
    <text evidence="7">The sequence shown here is derived from an EMBL/GenBank/DDBJ whole genome shotgun (WGS) entry which is preliminary data.</text>
</comment>
<reference evidence="7" key="1">
    <citation type="journal article" date="2014" name="Int. J. Syst. Evol. Microbiol.">
        <title>Complete genome sequence of Corynebacterium casei LMG S-19264T (=DSM 44701T), isolated from a smear-ripened cheese.</title>
        <authorList>
            <consortium name="US DOE Joint Genome Institute (JGI-PGF)"/>
            <person name="Walter F."/>
            <person name="Albersmeier A."/>
            <person name="Kalinowski J."/>
            <person name="Ruckert C."/>
        </authorList>
    </citation>
    <scope>NUCLEOTIDE SEQUENCE</scope>
    <source>
        <strain evidence="7">CGMCC 1.12827</strain>
    </source>
</reference>
<dbReference type="Gene3D" id="1.20.1740.10">
    <property type="entry name" value="Amino acid/polyamine transporter I"/>
    <property type="match status" value="1"/>
</dbReference>
<feature type="transmembrane region" description="Helical" evidence="6">
    <location>
        <begin position="405"/>
        <end position="424"/>
    </location>
</feature>
<sequence length="630" mass="66220">MASPEAFATATPAHPARTTPDRHRLTATTGLAALSLDAMASVAYGPEAIVIVLAGAGGHALGLTVPVSAAIVILLAVLVLSYRQLIAAFPNGGGAYAVAKAYLGRRAALIAAASLVIDYVLNVAVSVTAGTAALTSAFPQTGPYTLWIALSVLALITAINLRGVVSSAKAFITPTAVFVLSILALIVVGLVRGGHGDAPVTDTHAVGTIGILLILKAFSNGCAALTGVEAIANATPQFRGDRVRRAQRAELALGGLLGVMMLGVAALVERLHIHPRDGVTVLSQLTEGVFGRGAMYFVVQFATIVLLALAANTSFGGLPQLMKVVAADDHLPHRLTRRTRTGVYRDGVLILSASSALLIIVSGGDVNALVPLFAICVFIGFTLAQAGLVRHWWLTRGRRWQARAVVNAFGATLTGIAAVVLTAMKADEGSLYVILVLAVLVTAMAALARHYRRHRESDVRAAITADHLPTRQRHSFAGRGLAVVPVASPVCCATNDALRLAHSFGREVRAVHVRVDEPRADRDSTDTGSDHSDTTDFADQWRRFHPLEALTELDTADESGIVDVLVEYVCELSSADDVLVIIPDQASTTRTRLLSSGHADDLERALHKQTHALVARTHTASRADRAVTTG</sequence>
<evidence type="ECO:0000256" key="6">
    <source>
        <dbReference type="SAM" id="Phobius"/>
    </source>
</evidence>
<feature type="transmembrane region" description="Helical" evidence="6">
    <location>
        <begin position="109"/>
        <end position="138"/>
    </location>
</feature>
<evidence type="ECO:0000313" key="7">
    <source>
        <dbReference type="EMBL" id="GGB20081.1"/>
    </source>
</evidence>
<dbReference type="InterPro" id="IPR053153">
    <property type="entry name" value="APC_K+_Transporter"/>
</dbReference>
<keyword evidence="4 6" id="KW-0472">Membrane</keyword>
<accession>A0A916WQG6</accession>
<feature type="transmembrane region" description="Helical" evidence="6">
    <location>
        <begin position="211"/>
        <end position="231"/>
    </location>
</feature>
<dbReference type="Proteomes" id="UP000621454">
    <property type="component" value="Unassembled WGS sequence"/>
</dbReference>
<feature type="transmembrane region" description="Helical" evidence="6">
    <location>
        <begin position="343"/>
        <end position="362"/>
    </location>
</feature>
<dbReference type="EMBL" id="BMGC01000002">
    <property type="protein sequence ID" value="GGB20081.1"/>
    <property type="molecule type" value="Genomic_DNA"/>
</dbReference>
<dbReference type="InterPro" id="IPR002293">
    <property type="entry name" value="AA/rel_permease1"/>
</dbReference>
<feature type="transmembrane region" description="Helical" evidence="6">
    <location>
        <begin position="144"/>
        <end position="164"/>
    </location>
</feature>
<feature type="transmembrane region" description="Helical" evidence="6">
    <location>
        <begin position="368"/>
        <end position="393"/>
    </location>
</feature>
<protein>
    <submittedName>
        <fullName evidence="7">Amino acid permease</fullName>
    </submittedName>
</protein>